<keyword evidence="9" id="KW-1185">Reference proteome</keyword>
<proteinExistence type="inferred from homology"/>
<dbReference type="PANTHER" id="PTHR30026:SF20">
    <property type="entry name" value="OUTER MEMBRANE PROTEIN TOLC"/>
    <property type="match status" value="1"/>
</dbReference>
<keyword evidence="5" id="KW-0812">Transmembrane</keyword>
<dbReference type="GO" id="GO:0015562">
    <property type="term" value="F:efflux transmembrane transporter activity"/>
    <property type="evidence" value="ECO:0007669"/>
    <property type="project" value="InterPro"/>
</dbReference>
<accession>A0A8K0V1A4</accession>
<keyword evidence="4" id="KW-1134">Transmembrane beta strand</keyword>
<dbReference type="GO" id="GO:0015288">
    <property type="term" value="F:porin activity"/>
    <property type="evidence" value="ECO:0007669"/>
    <property type="project" value="TreeGrafter"/>
</dbReference>
<evidence type="ECO:0000313" key="8">
    <source>
        <dbReference type="EMBL" id="MBK4715103.1"/>
    </source>
</evidence>
<gene>
    <name evidence="8" type="ORF">JJB97_07120</name>
</gene>
<evidence type="ECO:0000256" key="6">
    <source>
        <dbReference type="ARBA" id="ARBA00023136"/>
    </source>
</evidence>
<dbReference type="InterPro" id="IPR010130">
    <property type="entry name" value="T1SS_OMP_TolC"/>
</dbReference>
<dbReference type="SUPFAM" id="SSF56954">
    <property type="entry name" value="Outer membrane efflux proteins (OEP)"/>
    <property type="match status" value="1"/>
</dbReference>
<evidence type="ECO:0000256" key="1">
    <source>
        <dbReference type="ARBA" id="ARBA00004442"/>
    </source>
</evidence>
<comment type="caution">
    <text evidence="8">The sequence shown here is derived from an EMBL/GenBank/DDBJ whole genome shotgun (WGS) entry which is preliminary data.</text>
</comment>
<dbReference type="AlphaFoldDB" id="A0A8K0V1A4"/>
<evidence type="ECO:0000256" key="5">
    <source>
        <dbReference type="ARBA" id="ARBA00022692"/>
    </source>
</evidence>
<dbReference type="PANTHER" id="PTHR30026">
    <property type="entry name" value="OUTER MEMBRANE PROTEIN TOLC"/>
    <property type="match status" value="1"/>
</dbReference>
<comment type="subcellular location">
    <subcellularLocation>
        <location evidence="1">Cell outer membrane</location>
    </subcellularLocation>
</comment>
<evidence type="ECO:0000313" key="9">
    <source>
        <dbReference type="Proteomes" id="UP000659047"/>
    </source>
</evidence>
<protein>
    <submittedName>
        <fullName evidence="8">TolC family outer membrane protein</fullName>
    </submittedName>
</protein>
<sequence>MQEAVIAADRYDAGILAERSLKDAEQQKRLQGFSGLLPVVTLNGGYSRQDQPKATYAAGVRRHNYVVTLTQPLFDLEKYATWRRADAMADEAEVKYMIAQQKLISDVSDAWFTVIYTSRLLDNADKARSAYQKQLSGAQKALDIGDQTRLEVDEAQANYDNAVADVITIESKLKDARIRFEKLTGLSGNSIPPGGMDCIAPHNLPQLLQLKERTARQNLNVRAAEFSLEQSRADTLAATGRHMPVVSLQASYGNNWSRAENGNELDKYFGTTSKTRNTNVGVNVSMPLFAGGSQVSQSIEASHRKEQSRERLIDAQRQAMQDLESAWSGLRSGEARMSAQRKAIVSAKRRMESTKYARELGLRTTIDALNAEKDYFKSLSDLAQAQYEYVVSGIKLAATSGDLDYSYLNRFNCPVRP</sequence>
<keyword evidence="6" id="KW-0472">Membrane</keyword>
<dbReference type="Gene3D" id="1.20.1600.10">
    <property type="entry name" value="Outer membrane efflux proteins (OEP)"/>
    <property type="match status" value="1"/>
</dbReference>
<dbReference type="Pfam" id="PF02321">
    <property type="entry name" value="OEP"/>
    <property type="match status" value="2"/>
</dbReference>
<dbReference type="InterPro" id="IPR003423">
    <property type="entry name" value="OMP_efflux"/>
</dbReference>
<keyword evidence="3" id="KW-0813">Transport</keyword>
<reference evidence="8" key="1">
    <citation type="submission" date="2021-01" db="EMBL/GenBank/DDBJ databases">
        <title>Intestinitalea alba gen. nov., sp. nov., a novel genus of the family Enterobacteriaceae, isolated from the gut of the plastic-eating mealworm Tenebrio molitor L.</title>
        <authorList>
            <person name="Yang Y."/>
        </authorList>
    </citation>
    <scope>NUCLEOTIDE SEQUENCE</scope>
    <source>
        <strain evidence="8">BIT-L3</strain>
    </source>
</reference>
<name>A0A8K0V1A4_9ENTR</name>
<dbReference type="InterPro" id="IPR051906">
    <property type="entry name" value="TolC-like"/>
</dbReference>
<comment type="similarity">
    <text evidence="2">Belongs to the outer membrane factor (OMF) (TC 1.B.17) family.</text>
</comment>
<evidence type="ECO:0000256" key="2">
    <source>
        <dbReference type="ARBA" id="ARBA00007613"/>
    </source>
</evidence>
<organism evidence="8 9">
    <name type="scientific">Tenebrionibacter intestinalis</name>
    <dbReference type="NCBI Taxonomy" id="2799638"/>
    <lineage>
        <taxon>Bacteria</taxon>
        <taxon>Pseudomonadati</taxon>
        <taxon>Pseudomonadota</taxon>
        <taxon>Gammaproteobacteria</taxon>
        <taxon>Enterobacterales</taxon>
        <taxon>Enterobacteriaceae</taxon>
        <taxon>Tenebrionibacter/Tenebrionicola group</taxon>
        <taxon>Tenebrionibacter</taxon>
    </lineage>
</organism>
<evidence type="ECO:0000256" key="7">
    <source>
        <dbReference type="ARBA" id="ARBA00023237"/>
    </source>
</evidence>
<dbReference type="Proteomes" id="UP000659047">
    <property type="component" value="Unassembled WGS sequence"/>
</dbReference>
<dbReference type="NCBIfam" id="TIGR01844">
    <property type="entry name" value="type_I_sec_TolC"/>
    <property type="match status" value="1"/>
</dbReference>
<dbReference type="GO" id="GO:0009279">
    <property type="term" value="C:cell outer membrane"/>
    <property type="evidence" value="ECO:0007669"/>
    <property type="project" value="UniProtKB-SubCell"/>
</dbReference>
<evidence type="ECO:0000256" key="4">
    <source>
        <dbReference type="ARBA" id="ARBA00022452"/>
    </source>
</evidence>
<evidence type="ECO:0000256" key="3">
    <source>
        <dbReference type="ARBA" id="ARBA00022448"/>
    </source>
</evidence>
<dbReference type="GO" id="GO:1990281">
    <property type="term" value="C:efflux pump complex"/>
    <property type="evidence" value="ECO:0007669"/>
    <property type="project" value="TreeGrafter"/>
</dbReference>
<keyword evidence="7" id="KW-0998">Cell outer membrane</keyword>
<dbReference type="EMBL" id="JAEPBH010000014">
    <property type="protein sequence ID" value="MBK4715103.1"/>
    <property type="molecule type" value="Genomic_DNA"/>
</dbReference>